<evidence type="ECO:0000313" key="2">
    <source>
        <dbReference type="EMBL" id="AKV08709.1"/>
    </source>
</evidence>
<reference evidence="2 3" key="1">
    <citation type="journal article" date="2012" name="J. Bacteriol.">
        <title>Draft genome sequence of the cyanide-utilizing bacterium Pseudomonas fluorescens strain NCIMB 11764.</title>
        <authorList>
            <person name="Vilo C.A."/>
            <person name="Benedik M.J."/>
            <person name="Kunz D.A."/>
            <person name="Dong Q."/>
        </authorList>
    </citation>
    <scope>NUCLEOTIDE SEQUENCE [LARGE SCALE GENOMIC DNA]</scope>
    <source>
        <strain evidence="2 3">NCIMB 11764</strain>
    </source>
</reference>
<organism evidence="2 3">
    <name type="scientific">Pseudomonas fluorescens NCIMB 11764</name>
    <dbReference type="NCBI Taxonomy" id="1221522"/>
    <lineage>
        <taxon>Bacteria</taxon>
        <taxon>Pseudomonadati</taxon>
        <taxon>Pseudomonadota</taxon>
        <taxon>Gammaproteobacteria</taxon>
        <taxon>Pseudomonadales</taxon>
        <taxon>Pseudomonadaceae</taxon>
        <taxon>Pseudomonas</taxon>
    </lineage>
</organism>
<dbReference type="eggNOG" id="ENOG5031TZU">
    <property type="taxonomic scope" value="Bacteria"/>
</dbReference>
<evidence type="ECO:0000256" key="1">
    <source>
        <dbReference type="SAM" id="MobiDB-lite"/>
    </source>
</evidence>
<dbReference type="Proteomes" id="UP000017175">
    <property type="component" value="Chromosome"/>
</dbReference>
<accession>A0A0K1QSI4</accession>
<sequence>MRNQPVSEKEFIQILRSGILQTDTGKSLVPLLVPAVMDWIIPAAGLSREDFAETICCLPPEKWAGSLGENFNFPHDTKGKSVHGFIQTQLELTRSQRNQKIADGELLDNDTWKALRTFTKEAVSSLHEGKLKVLSEAFEEFNEARPSTQQVKMLMAKFVSEFVKEIEEPTPGMRHVWSESFPGAVHKLHKQLMAIEIIDNQPQRSWLENTVELGKLGVNIANSGLLAARDMLFGVESEPGSEVAPRQSRLLLDMQEVETKSRFHHDVGTTPLRHDGSLAQALVYTLNAVNGLGGDTALRAGLSYALNRVADPVMPTAPSDIIPTDVQPVSIPPLPATSEKAATEVNDFFASSNLQTASRSDDRNPVETDSASSPTPDASPAAPSAAPEMGTLEQLTQTVRDLLATIKDPLVFPSAAAADSVITLSEEQSAMLSSLGQQAVYGRTVESVPSLWEKLGPYLYEALSRVSEFITSNAPLAGAAATQFATHALGAGAAATQLARDNPGTSVTAAFMAASAVYNQYCQLFPDHSPGEITLDIESPALHQELLEDEVERILEAPVANGQPSLSDAILELMYESPEQNLLNDDQLINQVALLLQQPSSQAPEKTYFELIHDAQIATHDHEAPVQADSPSGSKRVKRDAETVLVSADLQGDDVEPTLDLEENDSTQVARLTEYLQKMEEPKNPDIDAYEAVDNSPADSPIDAATQVIGLLRRKRNVTWMDSSRAAGDRELIPRYTEALLRSVEEPTLAPHVSVPSHSSFGRCWSNVVGAFQNPFFLEWITQVGLDVSTVRVNPMDGTLTGVAKGTAYGCSLTDHSGWADVAGPILRAIKVVNPKNERMFSPLSSQAPLSLIRDFHGETQPPTVTDARLRISELNAAQAFSPVNADDPRSEVSSKRMKQQLGDLYTHSYLVGSLAALIKDKTDWTILDLNDCSMSVHPDSSFANEYPAEARRAISVRRFISDIPWKLPTTVAEVRNLIEVVTFNLPAGPENGNFRGALNNPVPPSPAQRQLISETASQLKPGLVGSLYDHLWLGLPVNDPAHVLNQLLNSESADRWGRALGAKLGAITTPSSEKEWVMTALLLELDATPGEPRNHVGGYNLTQEANWGTKPSTVVTRLANHLAASGKVTSRMAPVAAHHLLLANAPEFLVRSMPDNLVCGSHTWATLRMAAARIEQISPGTVPEMTFAQVMAYGATEPINVGEEIAAQMSSVDPLIDWAISQGVIQQSPTDIYSKEQLEIAREKFQKNTDQLAKAQEYLTAPMPSRTEIARAELIRVFGKDYPFEEKVLLKADRPGSETEIYYSMLDLYINEKLTSFEYYSTSDDLPFAQFRSRLSLLKPVGPIFEKQFTDYFTNARTGSKTAIMELFSNLPSEDRKILQYGKQRYFTLRSAATVPLNQQTEEIIKPLVAHKGILVQAKLGQKICYYEIFPSAGQIRKRTDLPNNLPLDGKIQNVHATNNPRIVKAQVATSQNFDWSAYKDGTPPQSGVSSAVIIEELIPKEKRVWFKPGSFDVTTVANMHASDTNVRFMASTLVEEHFMPGREELYSLARGITDTEQIAETDRVINEFLLGLVPFKSCIENAMQGNVRGAVLDCELDVLGFVIPGVGATGKIAKVVKSGANFIPKALKTTWIASSTLVSSANPFDGLGKLARTAINSVCQLGVDAYRAARIGIGQSRKLFGISKAINSADLSKRADITSGTFKAAASGSQAAPITALFKDGKWYAFDTTRSRPYGPPLENFMPDSSIPLQRTTFSDGTNPLTPSRLFDTESHVIQRTTGVDVVVGDKVYRFDPKHPEALNDIASPAYFKDLEGFEAICSGGRSKRATSNCFSKMISSVRSVAGKRAQALEHKRLYPRPAEQGVDPRVVHERRIYKCNYDYTNCRPEELTVPLQFKATTTGSIIKNDHFGFAGTYIDNDVNAATRVVKINDIIHGLSDAREVRAFVVRGQNTYLVAEVDTGLFYFCKYDGRTTNNVVFTRISHSDTGLGKALITDYHQLKDPFIEAAAKLLPNGQLLPKNDFILLPTIDSLYRDLEATNKLSPADLADFKRKMLRLTDEQKRDLVVTALKNNIGNFNVEIVIPAIKIETMPKPPAFNMLAQASKNRLYADYAKEQVLKQVEATGLGPFNQRNSGDPIDVQRVELTQPVVLWEYSRWGKPDTVEVLLKTGAGNCDHMAKVSMEIIQRNGGAARVWHMNGHAFTMVGGPSGPTPVTRHFTEPEFDNAYITDSWAGISCRARDYTTQLKAQMATWANEGKMIITTDNSVTPPNTGWADPTGPLWTAAINGLKTA</sequence>
<feature type="region of interest" description="Disordered" evidence="1">
    <location>
        <begin position="352"/>
        <end position="387"/>
    </location>
</feature>
<proteinExistence type="predicted"/>
<dbReference type="EMBL" id="CP010945">
    <property type="protein sequence ID" value="AKV08709.1"/>
    <property type="molecule type" value="Genomic_DNA"/>
</dbReference>
<evidence type="ECO:0000313" key="3">
    <source>
        <dbReference type="Proteomes" id="UP000017175"/>
    </source>
</evidence>
<name>A0A0K1QSI4_PSEFL</name>
<gene>
    <name evidence="2" type="ORF">B723_20875</name>
</gene>
<protein>
    <submittedName>
        <fullName evidence="2">Uncharacterized protein</fullName>
    </submittedName>
</protein>
<feature type="compositionally biased region" description="Low complexity" evidence="1">
    <location>
        <begin position="368"/>
        <end position="387"/>
    </location>
</feature>